<protein>
    <recommendedName>
        <fullName evidence="9">G-protein coupled receptors family 1 profile domain-containing protein</fullName>
    </recommendedName>
</protein>
<dbReference type="InterPro" id="IPR017452">
    <property type="entry name" value="GPCR_Rhodpsn_7TM"/>
</dbReference>
<dbReference type="PROSITE" id="PS50262">
    <property type="entry name" value="G_PROTEIN_RECEP_F1_2"/>
    <property type="match status" value="1"/>
</dbReference>
<feature type="transmembrane region" description="Helical" evidence="8">
    <location>
        <begin position="127"/>
        <end position="147"/>
    </location>
</feature>
<keyword evidence="6" id="KW-0675">Receptor</keyword>
<evidence type="ECO:0000256" key="8">
    <source>
        <dbReference type="SAM" id="Phobius"/>
    </source>
</evidence>
<dbReference type="EMBL" id="CAJNOE010000055">
    <property type="protein sequence ID" value="CAF0825799.1"/>
    <property type="molecule type" value="Genomic_DNA"/>
</dbReference>
<gene>
    <name evidence="10" type="ORF">IZO911_LOCUS8254</name>
</gene>
<keyword evidence="3 8" id="KW-1133">Transmembrane helix</keyword>
<evidence type="ECO:0000313" key="11">
    <source>
        <dbReference type="Proteomes" id="UP000663860"/>
    </source>
</evidence>
<evidence type="ECO:0000256" key="6">
    <source>
        <dbReference type="ARBA" id="ARBA00023170"/>
    </source>
</evidence>
<feature type="domain" description="G-protein coupled receptors family 1 profile" evidence="9">
    <location>
        <begin position="25"/>
        <end position="283"/>
    </location>
</feature>
<feature type="transmembrane region" description="Helical" evidence="8">
    <location>
        <begin position="85"/>
        <end position="106"/>
    </location>
</feature>
<dbReference type="SUPFAM" id="SSF81321">
    <property type="entry name" value="Family A G protein-coupled receptor-like"/>
    <property type="match status" value="1"/>
</dbReference>
<dbReference type="PANTHER" id="PTHR24243">
    <property type="entry name" value="G-PROTEIN COUPLED RECEPTOR"/>
    <property type="match status" value="1"/>
</dbReference>
<evidence type="ECO:0000313" key="10">
    <source>
        <dbReference type="EMBL" id="CAF0825799.1"/>
    </source>
</evidence>
<dbReference type="GO" id="GO:0004930">
    <property type="term" value="F:G protein-coupled receptor activity"/>
    <property type="evidence" value="ECO:0007669"/>
    <property type="project" value="UniProtKB-KW"/>
</dbReference>
<dbReference type="PANTHER" id="PTHR24243:SF233">
    <property type="entry name" value="THYROTROPIN-RELEASING HORMONE RECEPTOR"/>
    <property type="match status" value="1"/>
</dbReference>
<dbReference type="Proteomes" id="UP000663860">
    <property type="component" value="Unassembled WGS sequence"/>
</dbReference>
<dbReference type="InterPro" id="IPR000276">
    <property type="entry name" value="GPCR_Rhodpsn"/>
</dbReference>
<dbReference type="Pfam" id="PF00001">
    <property type="entry name" value="7tm_1"/>
    <property type="match status" value="1"/>
</dbReference>
<dbReference type="GO" id="GO:0005886">
    <property type="term" value="C:plasma membrane"/>
    <property type="evidence" value="ECO:0007669"/>
    <property type="project" value="TreeGrafter"/>
</dbReference>
<evidence type="ECO:0000256" key="1">
    <source>
        <dbReference type="ARBA" id="ARBA00004141"/>
    </source>
</evidence>
<dbReference type="PRINTS" id="PR00237">
    <property type="entry name" value="GPCRRHODOPSN"/>
</dbReference>
<keyword evidence="4" id="KW-0297">G-protein coupled receptor</keyword>
<organism evidence="10 11">
    <name type="scientific">Adineta steineri</name>
    <dbReference type="NCBI Taxonomy" id="433720"/>
    <lineage>
        <taxon>Eukaryota</taxon>
        <taxon>Metazoa</taxon>
        <taxon>Spiralia</taxon>
        <taxon>Gnathifera</taxon>
        <taxon>Rotifera</taxon>
        <taxon>Eurotatoria</taxon>
        <taxon>Bdelloidea</taxon>
        <taxon>Adinetida</taxon>
        <taxon>Adinetidae</taxon>
        <taxon>Adineta</taxon>
    </lineage>
</organism>
<evidence type="ECO:0000259" key="9">
    <source>
        <dbReference type="PROSITE" id="PS50262"/>
    </source>
</evidence>
<keyword evidence="7" id="KW-0807">Transducer</keyword>
<feature type="transmembrane region" description="Helical" evidence="8">
    <location>
        <begin position="15"/>
        <end position="37"/>
    </location>
</feature>
<evidence type="ECO:0000256" key="7">
    <source>
        <dbReference type="ARBA" id="ARBA00023224"/>
    </source>
</evidence>
<comment type="caution">
    <text evidence="10">The sequence shown here is derived from an EMBL/GenBank/DDBJ whole genome shotgun (WGS) entry which is preliminary data.</text>
</comment>
<name>A0A813UNA3_9BILA</name>
<evidence type="ECO:0000256" key="5">
    <source>
        <dbReference type="ARBA" id="ARBA00023136"/>
    </source>
</evidence>
<accession>A0A813UNA3</accession>
<evidence type="ECO:0000256" key="4">
    <source>
        <dbReference type="ARBA" id="ARBA00023040"/>
    </source>
</evidence>
<keyword evidence="2 8" id="KW-0812">Transmembrane</keyword>
<reference evidence="10" key="1">
    <citation type="submission" date="2021-02" db="EMBL/GenBank/DDBJ databases">
        <authorList>
            <person name="Nowell W R."/>
        </authorList>
    </citation>
    <scope>NUCLEOTIDE SEQUENCE</scope>
</reference>
<feature type="transmembrane region" description="Helical" evidence="8">
    <location>
        <begin position="262"/>
        <end position="286"/>
    </location>
</feature>
<dbReference type="Gene3D" id="1.20.1070.10">
    <property type="entry name" value="Rhodopsin 7-helix transmembrane proteins"/>
    <property type="match status" value="1"/>
</dbReference>
<proteinExistence type="predicted"/>
<feature type="transmembrane region" description="Helical" evidence="8">
    <location>
        <begin position="44"/>
        <end position="65"/>
    </location>
</feature>
<evidence type="ECO:0000256" key="2">
    <source>
        <dbReference type="ARBA" id="ARBA00022692"/>
    </source>
</evidence>
<dbReference type="AlphaFoldDB" id="A0A813UNA3"/>
<keyword evidence="5 8" id="KW-0472">Membrane</keyword>
<evidence type="ECO:0000256" key="3">
    <source>
        <dbReference type="ARBA" id="ARBA00022989"/>
    </source>
</evidence>
<sequence length="310" mass="35519">MSSSTIASIQSDLTLYGYSITMVFGNIGNIFVVIILSRQRENACSIYLLSAAVVNIIYLTFYGFIQIFPVNYRNVTTTAYVLCKIYLYIAGILGQLAKTLLVLASIDRFLVTNRHVLVRRYSTPKRAKYLVFFGFIFWLLLSIHLPIMTTIVNGQCTGVGIYVTIRAIYVLIFVGLFPIITLSIFGFLTYRNMKQLHNRIRPTANNADTPMQRRDRDLLKLVISETVVYLITAGPYPLMFLETMISLYVVPNKSIQYSQTEVFMLNIVTFILFINSAAPFYTYIIASKSFRHDFTRIIINGYQKITRRLV</sequence>
<feature type="transmembrane region" description="Helical" evidence="8">
    <location>
        <begin position="221"/>
        <end position="250"/>
    </location>
</feature>
<comment type="subcellular location">
    <subcellularLocation>
        <location evidence="1">Membrane</location>
        <topology evidence="1">Multi-pass membrane protein</topology>
    </subcellularLocation>
</comment>
<feature type="transmembrane region" description="Helical" evidence="8">
    <location>
        <begin position="167"/>
        <end position="190"/>
    </location>
</feature>